<sequence length="111" mass="11994">MGPRPGKNRAITVQEDCMTAETTEAPEATLVLRKKEFIDRVVARSGAKRGDVRQVAEALLQELGAALAANETLALPPLGKLRVTRTQEREGGDTLVVKIRRAKAETEASEA</sequence>
<dbReference type="Gene3D" id="4.10.520.10">
    <property type="entry name" value="IHF-like DNA-binding proteins"/>
    <property type="match status" value="1"/>
</dbReference>
<evidence type="ECO:0000313" key="4">
    <source>
        <dbReference type="Proteomes" id="UP000243507"/>
    </source>
</evidence>
<comment type="similarity">
    <text evidence="1">Belongs to the bacterial histone-like protein family.</text>
</comment>
<dbReference type="SUPFAM" id="SSF47729">
    <property type="entry name" value="IHF-like DNA-binding proteins"/>
    <property type="match status" value="1"/>
</dbReference>
<protein>
    <submittedName>
        <fullName evidence="3">DNA-binding protein</fullName>
    </submittedName>
</protein>
<dbReference type="InterPro" id="IPR010992">
    <property type="entry name" value="IHF-like_DNA-bd_dom_sf"/>
</dbReference>
<evidence type="ECO:0000256" key="1">
    <source>
        <dbReference type="ARBA" id="ARBA00010529"/>
    </source>
</evidence>
<dbReference type="Pfam" id="PF00216">
    <property type="entry name" value="Bac_DNA_binding"/>
    <property type="match status" value="1"/>
</dbReference>
<organism evidence="3 4">
    <name type="scientific">Pseudothioclava arenosa</name>
    <dbReference type="NCBI Taxonomy" id="1795308"/>
    <lineage>
        <taxon>Bacteria</taxon>
        <taxon>Pseudomonadati</taxon>
        <taxon>Pseudomonadota</taxon>
        <taxon>Alphaproteobacteria</taxon>
        <taxon>Rhodobacterales</taxon>
        <taxon>Paracoccaceae</taxon>
        <taxon>Pseudothioclava</taxon>
    </lineage>
</organism>
<reference evidence="3 4" key="1">
    <citation type="submission" date="2017-09" db="EMBL/GenBank/DDBJ databases">
        <title>A multilocus sequence analysis scheme for characterization of bacteria in the genus Thioclava.</title>
        <authorList>
            <person name="Liu Y."/>
            <person name="Shao Z."/>
        </authorList>
    </citation>
    <scope>NUCLEOTIDE SEQUENCE [LARGE SCALE GENOMIC DNA]</scope>
    <source>
        <strain evidence="3 4">CAU 1312</strain>
    </source>
</reference>
<dbReference type="InterPro" id="IPR000119">
    <property type="entry name" value="Hist_DNA-bd"/>
</dbReference>
<dbReference type="GO" id="GO:0030527">
    <property type="term" value="F:structural constituent of chromatin"/>
    <property type="evidence" value="ECO:0007669"/>
    <property type="project" value="InterPro"/>
</dbReference>
<proteinExistence type="inferred from homology"/>
<keyword evidence="4" id="KW-1185">Reference proteome</keyword>
<gene>
    <name evidence="3" type="ORF">CLN94_12635</name>
</gene>
<evidence type="ECO:0000313" key="3">
    <source>
        <dbReference type="EMBL" id="PCD75745.1"/>
    </source>
</evidence>
<dbReference type="AlphaFoldDB" id="A0A2A4CMC4"/>
<dbReference type="Proteomes" id="UP000243507">
    <property type="component" value="Unassembled WGS sequence"/>
</dbReference>
<dbReference type="GO" id="GO:0003677">
    <property type="term" value="F:DNA binding"/>
    <property type="evidence" value="ECO:0007669"/>
    <property type="project" value="UniProtKB-KW"/>
</dbReference>
<dbReference type="EMBL" id="NTJD01000010">
    <property type="protein sequence ID" value="PCD75745.1"/>
    <property type="molecule type" value="Genomic_DNA"/>
</dbReference>
<evidence type="ECO:0000256" key="2">
    <source>
        <dbReference type="ARBA" id="ARBA00023125"/>
    </source>
</evidence>
<comment type="caution">
    <text evidence="3">The sequence shown here is derived from an EMBL/GenBank/DDBJ whole genome shotgun (WGS) entry which is preliminary data.</text>
</comment>
<keyword evidence="2 3" id="KW-0238">DNA-binding</keyword>
<dbReference type="OrthoDB" id="7873474at2"/>
<name>A0A2A4CMC4_9RHOB</name>
<accession>A0A2A4CMC4</accession>